<dbReference type="Pfam" id="PF18483">
    <property type="entry name" value="Lectin_L-type_dom"/>
    <property type="match status" value="1"/>
</dbReference>
<feature type="region of interest" description="Disordered" evidence="1">
    <location>
        <begin position="274"/>
        <end position="305"/>
    </location>
</feature>
<comment type="caution">
    <text evidence="2">The sequence shown here is derived from an EMBL/GenBank/DDBJ whole genome shotgun (WGS) entry which is preliminary data.</text>
</comment>
<dbReference type="Proteomes" id="UP000707477">
    <property type="component" value="Unassembled WGS sequence"/>
</dbReference>
<dbReference type="EMBL" id="JAAVSD010000067">
    <property type="protein sequence ID" value="NLR30819.1"/>
    <property type="molecule type" value="Genomic_DNA"/>
</dbReference>
<gene>
    <name evidence="2" type="ORF">HEQ44_11735</name>
</gene>
<dbReference type="SUPFAM" id="SSF49899">
    <property type="entry name" value="Concanavalin A-like lectins/glucanases"/>
    <property type="match status" value="1"/>
</dbReference>
<feature type="region of interest" description="Disordered" evidence="1">
    <location>
        <begin position="133"/>
        <end position="162"/>
    </location>
</feature>
<reference evidence="2 3" key="1">
    <citation type="submission" date="2020-03" db="EMBL/GenBank/DDBJ databases">
        <authorList>
            <person name="Zhang Z."/>
            <person name="Guo Z."/>
            <person name="Hou Q."/>
            <person name="Shen X."/>
        </authorList>
    </citation>
    <scope>NUCLEOTIDE SEQUENCE [LARGE SCALE GENOMIC DNA]</scope>
    <source>
        <strain evidence="2 3">HBUAS51329</strain>
    </source>
</reference>
<protein>
    <recommendedName>
        <fullName evidence="4">WxL domain-containing protein</fullName>
    </recommendedName>
</protein>
<evidence type="ECO:0000313" key="2">
    <source>
        <dbReference type="EMBL" id="NLR30819.1"/>
    </source>
</evidence>
<name>A0ABX1L903_9LACO</name>
<accession>A0ABX1L903</accession>
<dbReference type="RefSeq" id="WP_168850656.1">
    <property type="nucleotide sequence ID" value="NZ_JAAVSD010000067.1"/>
</dbReference>
<evidence type="ECO:0000313" key="3">
    <source>
        <dbReference type="Proteomes" id="UP000707477"/>
    </source>
</evidence>
<proteinExistence type="predicted"/>
<dbReference type="Gene3D" id="2.60.120.200">
    <property type="match status" value="1"/>
</dbReference>
<organism evidence="2 3">
    <name type="scientific">Levilactobacillus tujiorum</name>
    <dbReference type="NCBI Taxonomy" id="2912243"/>
    <lineage>
        <taxon>Bacteria</taxon>
        <taxon>Bacillati</taxon>
        <taxon>Bacillota</taxon>
        <taxon>Bacilli</taxon>
        <taxon>Lactobacillales</taxon>
        <taxon>Lactobacillaceae</taxon>
        <taxon>Levilactobacillus</taxon>
    </lineage>
</organism>
<evidence type="ECO:0008006" key="4">
    <source>
        <dbReference type="Google" id="ProtNLM"/>
    </source>
</evidence>
<keyword evidence="3" id="KW-1185">Reference proteome</keyword>
<evidence type="ECO:0000256" key="1">
    <source>
        <dbReference type="SAM" id="MobiDB-lite"/>
    </source>
</evidence>
<dbReference type="InterPro" id="IPR013320">
    <property type="entry name" value="ConA-like_dom_sf"/>
</dbReference>
<sequence>MKIRTLFFSVMVIGLGLMIWGKSLTAQASIFDPPIKQALDAAPQGVSVNDYFSLGTVANNSAILANTPFGENQAVQLTDKASQLGTIWTNDSSAMSLDSDATASMWMNFGDRNSSSGDGMAFVLQNDGRDLAASSTNSAGKPLGGETLGVWGSDQDKTKGQSSDVAERAIQNSWALEFDTYSNKISGSAAPGLSSSFDDDPNLAAPYAHIASGFPSNPATYTMHATSNGYYATMNHTQPIYAGSAGWMVDGAWHHVTLKWHAADQTMTYIYDDKDPKTGDPLPNPQSRTVSVPKKAIDPGNTGKVRWGFTGSTGTRYEPNAVVFEQVPGIVNATATTDIKDETTQRAVTSGTSVGAGHSLRLNYNLAYTGGSQNWKDIQAHLNLPANIDYTGGTITYGDHSLPVTQLNKTDLQSGEVTLPVEALSKENPTATITLNGDAKVGSTGQLTNKFIGANAITDARTPDFTVTAPSKSSAFHMAWTGDSQTGEATVGAKDDVPVTAQLSYDDKSTVDNSQTVLHPVINGDPQPIIPLKTTDPAGAVSYSVPQEKLQSGQTNTLQLYAEDGAGRISDKLTYTITVKSGSLDLSVPTGATFRPTTLTGHEQLIQPSDDFKVSVSDTRGSGHDWTLYAKSTTFASRFRSILPASLIYKNGDGVANLTAGFAKIESATTTGDSAVTDISKDWGANTGLLLDVQGNAIGGSHDSPALYGGTITWSFTNAPATE</sequence>